<name>I4BQU5_MYCCN</name>
<dbReference type="HOGENOM" id="CLU_001265_39_5_11"/>
<sequence>MATCDTVDTDTRQLRRISLASYVGSAIEFYDFFIYGTAAALVFPQVFFPELGHVMATTASLGAFASAFLARPVGAAVFGHFGDRIGRKHVLVITLMLMGIATVGVGLIPSTASIGIAAPLLLIGLRLVQGFAVGGEWAGAALMSTEHAPEGRRGFFSMFTQLGLGTALVLSNFVFLVVHAAFGGSGSAFYQWGWRIPFLFSAVLIGTALYIRLKVKESPEFTDQEPVPHEGTPFAELIRAQGRQVLLAGGAAICAPMLVFQAGTFFTHFAAEHMGYSMNLVLLVSMIGGVFATVFAAVTAILSDTYGRRRVALCSFALAAPWSLLVFPLVESRDHVVFAAAIMVTYALIGACIGPMAAFLPEIFAARYRYTGAALSHTMGAIVGGALPPVLSPMLIVDYGGWAVAAMMGGLGVISLVCVVALPETAGRSLTARATRRGSSVTASRTSR</sequence>
<comment type="subcellular location">
    <subcellularLocation>
        <location evidence="1">Cell membrane</location>
        <topology evidence="1">Multi-pass membrane protein</topology>
    </subcellularLocation>
</comment>
<dbReference type="PROSITE" id="PS50850">
    <property type="entry name" value="MFS"/>
    <property type="match status" value="1"/>
</dbReference>
<keyword evidence="6 7" id="KW-0472">Membrane</keyword>
<dbReference type="OrthoDB" id="8953821at2"/>
<dbReference type="KEGG" id="mcb:Mycch_4963"/>
<proteinExistence type="predicted"/>
<feature type="transmembrane region" description="Helical" evidence="7">
    <location>
        <begin position="336"/>
        <end position="360"/>
    </location>
</feature>
<evidence type="ECO:0000256" key="4">
    <source>
        <dbReference type="ARBA" id="ARBA00022692"/>
    </source>
</evidence>
<feature type="transmembrane region" description="Helical" evidence="7">
    <location>
        <begin position="155"/>
        <end position="182"/>
    </location>
</feature>
<feature type="domain" description="Major facilitator superfamily (MFS) profile" evidence="8">
    <location>
        <begin position="17"/>
        <end position="427"/>
    </location>
</feature>
<accession>I4BQU5</accession>
<dbReference type="Proteomes" id="UP000006057">
    <property type="component" value="Chromosome"/>
</dbReference>
<dbReference type="InterPro" id="IPR020846">
    <property type="entry name" value="MFS_dom"/>
</dbReference>
<feature type="transmembrane region" description="Helical" evidence="7">
    <location>
        <begin position="311"/>
        <end position="330"/>
    </location>
</feature>
<dbReference type="SUPFAM" id="SSF103473">
    <property type="entry name" value="MFS general substrate transporter"/>
    <property type="match status" value="1"/>
</dbReference>
<keyword evidence="3" id="KW-1003">Cell membrane</keyword>
<dbReference type="PANTHER" id="PTHR43045:SF2">
    <property type="entry name" value="INNER MEMBRANE METABOLITE TRANSPORT PROTEIN YHJE"/>
    <property type="match status" value="1"/>
</dbReference>
<gene>
    <name evidence="9" type="ordered locus">Mycch_4963</name>
</gene>
<dbReference type="RefSeq" id="WP_014818118.1">
    <property type="nucleotide sequence ID" value="NC_018027.1"/>
</dbReference>
<dbReference type="GO" id="GO:0005886">
    <property type="term" value="C:plasma membrane"/>
    <property type="evidence" value="ECO:0007669"/>
    <property type="project" value="UniProtKB-SubCell"/>
</dbReference>
<feature type="transmembrane region" description="Helical" evidence="7">
    <location>
        <begin position="55"/>
        <end position="78"/>
    </location>
</feature>
<feature type="transmembrane region" description="Helical" evidence="7">
    <location>
        <begin position="372"/>
        <end position="396"/>
    </location>
</feature>
<dbReference type="eggNOG" id="COG0477">
    <property type="taxonomic scope" value="Bacteria"/>
</dbReference>
<dbReference type="PATRIC" id="fig|710421.3.peg.4945"/>
<dbReference type="EMBL" id="CP003053">
    <property type="protein sequence ID" value="AFM19652.1"/>
    <property type="molecule type" value="Genomic_DNA"/>
</dbReference>
<evidence type="ECO:0000256" key="2">
    <source>
        <dbReference type="ARBA" id="ARBA00022448"/>
    </source>
</evidence>
<feature type="transmembrane region" description="Helical" evidence="7">
    <location>
        <begin position="280"/>
        <end position="302"/>
    </location>
</feature>
<organism evidence="9 10">
    <name type="scientific">Mycolicibacterium chubuense (strain NBB4)</name>
    <name type="common">Mycobacterium chubuense</name>
    <dbReference type="NCBI Taxonomy" id="710421"/>
    <lineage>
        <taxon>Bacteria</taxon>
        <taxon>Bacillati</taxon>
        <taxon>Actinomycetota</taxon>
        <taxon>Actinomycetes</taxon>
        <taxon>Mycobacteriales</taxon>
        <taxon>Mycobacteriaceae</taxon>
        <taxon>Mycolicibacterium</taxon>
    </lineage>
</organism>
<dbReference type="Gene3D" id="1.20.1250.20">
    <property type="entry name" value="MFS general substrate transporter like domains"/>
    <property type="match status" value="2"/>
</dbReference>
<keyword evidence="2" id="KW-0813">Transport</keyword>
<feature type="transmembrane region" description="Helical" evidence="7">
    <location>
        <begin position="402"/>
        <end position="423"/>
    </location>
</feature>
<evidence type="ECO:0000256" key="7">
    <source>
        <dbReference type="SAM" id="Phobius"/>
    </source>
</evidence>
<evidence type="ECO:0000256" key="5">
    <source>
        <dbReference type="ARBA" id="ARBA00022989"/>
    </source>
</evidence>
<keyword evidence="4 7" id="KW-0812">Transmembrane</keyword>
<evidence type="ECO:0000313" key="10">
    <source>
        <dbReference type="Proteomes" id="UP000006057"/>
    </source>
</evidence>
<evidence type="ECO:0000256" key="3">
    <source>
        <dbReference type="ARBA" id="ARBA00022475"/>
    </source>
</evidence>
<dbReference type="STRING" id="710421.Mycch_4963"/>
<dbReference type="Pfam" id="PF00083">
    <property type="entry name" value="Sugar_tr"/>
    <property type="match status" value="2"/>
</dbReference>
<reference evidence="9 10" key="1">
    <citation type="submission" date="2012-06" db="EMBL/GenBank/DDBJ databases">
        <title>Complete sequence of chromosome of Mycobacterium chubuense NBB4.</title>
        <authorList>
            <consortium name="US DOE Joint Genome Institute"/>
            <person name="Lucas S."/>
            <person name="Han J."/>
            <person name="Lapidus A."/>
            <person name="Cheng J.-F."/>
            <person name="Goodwin L."/>
            <person name="Pitluck S."/>
            <person name="Peters L."/>
            <person name="Mikhailova N."/>
            <person name="Teshima H."/>
            <person name="Detter J.C."/>
            <person name="Han C."/>
            <person name="Tapia R."/>
            <person name="Land M."/>
            <person name="Hauser L."/>
            <person name="Kyrpides N."/>
            <person name="Ivanova N."/>
            <person name="Pagani I."/>
            <person name="Mattes T."/>
            <person name="Holmes A."/>
            <person name="Rutledge P."/>
            <person name="Paulsen I."/>
            <person name="Coleman N."/>
            <person name="Woyke T."/>
        </authorList>
    </citation>
    <scope>NUCLEOTIDE SEQUENCE [LARGE SCALE GENOMIC DNA]</scope>
    <source>
        <strain evidence="9 10">NBB4</strain>
    </source>
</reference>
<feature type="transmembrane region" description="Helical" evidence="7">
    <location>
        <begin position="114"/>
        <end position="134"/>
    </location>
</feature>
<feature type="transmembrane region" description="Helical" evidence="7">
    <location>
        <begin position="245"/>
        <end position="268"/>
    </location>
</feature>
<feature type="transmembrane region" description="Helical" evidence="7">
    <location>
        <begin position="90"/>
        <end position="108"/>
    </location>
</feature>
<keyword evidence="10" id="KW-1185">Reference proteome</keyword>
<dbReference type="PANTHER" id="PTHR43045">
    <property type="entry name" value="SHIKIMATE TRANSPORTER"/>
    <property type="match status" value="1"/>
</dbReference>
<keyword evidence="5 7" id="KW-1133">Transmembrane helix</keyword>
<feature type="transmembrane region" description="Helical" evidence="7">
    <location>
        <begin position="194"/>
        <end position="211"/>
    </location>
</feature>
<evidence type="ECO:0000256" key="6">
    <source>
        <dbReference type="ARBA" id="ARBA00023136"/>
    </source>
</evidence>
<evidence type="ECO:0000256" key="1">
    <source>
        <dbReference type="ARBA" id="ARBA00004651"/>
    </source>
</evidence>
<dbReference type="CDD" id="cd17369">
    <property type="entry name" value="MFS_ShiA_like"/>
    <property type="match status" value="1"/>
</dbReference>
<dbReference type="InterPro" id="IPR036259">
    <property type="entry name" value="MFS_trans_sf"/>
</dbReference>
<dbReference type="InterPro" id="IPR005828">
    <property type="entry name" value="MFS_sugar_transport-like"/>
</dbReference>
<evidence type="ECO:0000313" key="9">
    <source>
        <dbReference type="EMBL" id="AFM19652.1"/>
    </source>
</evidence>
<dbReference type="AlphaFoldDB" id="I4BQU5"/>
<dbReference type="GO" id="GO:0022857">
    <property type="term" value="F:transmembrane transporter activity"/>
    <property type="evidence" value="ECO:0007669"/>
    <property type="project" value="InterPro"/>
</dbReference>
<protein>
    <submittedName>
        <fullName evidence="9">Sugar phosphate permease</fullName>
    </submittedName>
</protein>
<evidence type="ECO:0000259" key="8">
    <source>
        <dbReference type="PROSITE" id="PS50850"/>
    </source>
</evidence>
<feature type="transmembrane region" description="Helical" evidence="7">
    <location>
        <begin position="19"/>
        <end position="43"/>
    </location>
</feature>